<dbReference type="Proteomes" id="UP000275385">
    <property type="component" value="Unassembled WGS sequence"/>
</dbReference>
<sequence length="128" mass="13476">MSMPMRDRADHAPVELVDDLRPAPGSELPVGLGVVDGKGSVVADAGTLEYGRKLDGGNGVDEDSGELAEDGRKPDGGVGPTKEPEDCCKFEKDLKLDDDGPELEDDLEFEKGPTTSSSAWKGDGSRLC</sequence>
<accession>A0A420YGJ7</accession>
<evidence type="ECO:0000313" key="3">
    <source>
        <dbReference type="Proteomes" id="UP000275385"/>
    </source>
</evidence>
<protein>
    <submittedName>
        <fullName evidence="2">Uncharacterized protein</fullName>
    </submittedName>
</protein>
<evidence type="ECO:0000313" key="2">
    <source>
        <dbReference type="EMBL" id="RKU46983.1"/>
    </source>
</evidence>
<comment type="caution">
    <text evidence="2">The sequence shown here is derived from an EMBL/GenBank/DDBJ whole genome shotgun (WGS) entry which is preliminary data.</text>
</comment>
<proteinExistence type="predicted"/>
<dbReference type="EMBL" id="QVQW01000011">
    <property type="protein sequence ID" value="RKU46983.1"/>
    <property type="molecule type" value="Genomic_DNA"/>
</dbReference>
<name>A0A420YGJ7_9PEZI</name>
<organism evidence="2 3">
    <name type="scientific">Coniochaeta pulveracea</name>
    <dbReference type="NCBI Taxonomy" id="177199"/>
    <lineage>
        <taxon>Eukaryota</taxon>
        <taxon>Fungi</taxon>
        <taxon>Dikarya</taxon>
        <taxon>Ascomycota</taxon>
        <taxon>Pezizomycotina</taxon>
        <taxon>Sordariomycetes</taxon>
        <taxon>Sordariomycetidae</taxon>
        <taxon>Coniochaetales</taxon>
        <taxon>Coniochaetaceae</taxon>
        <taxon>Coniochaeta</taxon>
    </lineage>
</organism>
<feature type="compositionally biased region" description="Acidic residues" evidence="1">
    <location>
        <begin position="99"/>
        <end position="108"/>
    </location>
</feature>
<gene>
    <name evidence="2" type="ORF">DL546_007428</name>
</gene>
<reference evidence="2 3" key="1">
    <citation type="submission" date="2018-08" db="EMBL/GenBank/DDBJ databases">
        <title>Draft genome of the lignicolous fungus Coniochaeta pulveracea.</title>
        <authorList>
            <person name="Borstlap C.J."/>
            <person name="De Witt R.N."/>
            <person name="Botha A."/>
            <person name="Volschenk H."/>
        </authorList>
    </citation>
    <scope>NUCLEOTIDE SEQUENCE [LARGE SCALE GENOMIC DNA]</scope>
    <source>
        <strain evidence="2 3">CAB683</strain>
    </source>
</reference>
<keyword evidence="3" id="KW-1185">Reference proteome</keyword>
<feature type="compositionally biased region" description="Basic and acidic residues" evidence="1">
    <location>
        <begin position="1"/>
        <end position="21"/>
    </location>
</feature>
<feature type="region of interest" description="Disordered" evidence="1">
    <location>
        <begin position="50"/>
        <end position="128"/>
    </location>
</feature>
<dbReference type="AlphaFoldDB" id="A0A420YGJ7"/>
<feature type="compositionally biased region" description="Basic and acidic residues" evidence="1">
    <location>
        <begin position="82"/>
        <end position="98"/>
    </location>
</feature>
<feature type="region of interest" description="Disordered" evidence="1">
    <location>
        <begin position="1"/>
        <end position="31"/>
    </location>
</feature>
<evidence type="ECO:0000256" key="1">
    <source>
        <dbReference type="SAM" id="MobiDB-lite"/>
    </source>
</evidence>